<gene>
    <name evidence="1" type="ORF">ACG01O_09475</name>
</gene>
<comment type="caution">
    <text evidence="1">The sequence shown here is derived from an EMBL/GenBank/DDBJ whole genome shotgun (WGS) entry which is preliminary data.</text>
</comment>
<dbReference type="Proteomes" id="UP001606303">
    <property type="component" value="Unassembled WGS sequence"/>
</dbReference>
<proteinExistence type="predicted"/>
<organism evidence="1 2">
    <name type="scientific">Pelomonas baiyunensis</name>
    <dbReference type="NCBI Taxonomy" id="3299026"/>
    <lineage>
        <taxon>Bacteria</taxon>
        <taxon>Pseudomonadati</taxon>
        <taxon>Pseudomonadota</taxon>
        <taxon>Betaproteobacteria</taxon>
        <taxon>Burkholderiales</taxon>
        <taxon>Sphaerotilaceae</taxon>
        <taxon>Roseateles</taxon>
    </lineage>
</organism>
<name>A0ABW7GY32_9BURK</name>
<keyword evidence="2" id="KW-1185">Reference proteome</keyword>
<dbReference type="RefSeq" id="WP_394383836.1">
    <property type="nucleotide sequence ID" value="NZ_JBIGIB010000002.1"/>
</dbReference>
<dbReference type="EMBL" id="JBIGIB010000002">
    <property type="protein sequence ID" value="MFG6466835.1"/>
    <property type="molecule type" value="Genomic_DNA"/>
</dbReference>
<reference evidence="1 2" key="1">
    <citation type="submission" date="2024-08" db="EMBL/GenBank/DDBJ databases">
        <authorList>
            <person name="Lu H."/>
        </authorList>
    </citation>
    <scope>NUCLEOTIDE SEQUENCE [LARGE SCALE GENOMIC DNA]</scope>
    <source>
        <strain evidence="1 2">BYS87W</strain>
    </source>
</reference>
<accession>A0ABW7GY32</accession>
<evidence type="ECO:0000313" key="1">
    <source>
        <dbReference type="EMBL" id="MFG6466835.1"/>
    </source>
</evidence>
<evidence type="ECO:0000313" key="2">
    <source>
        <dbReference type="Proteomes" id="UP001606303"/>
    </source>
</evidence>
<evidence type="ECO:0008006" key="3">
    <source>
        <dbReference type="Google" id="ProtNLM"/>
    </source>
</evidence>
<sequence>MMKDAIQKQKAVRYCVAHGYIPYMECLVRYGEDTAAKPADITDVDVLGVRPAGEVRERRVVFDCKTLAKTSGVGRALWASGLLQLVQADEAFVILVKPAPDGHRLAARKIGVHLFAEKIFDEYARSSSTNYLEGITYLDNLAAWDALWNLRTQLPRVAPLVEYLSSEAAFERSATAGFRTLLSRLKSAEGEFDVTKPVHRLLYGMVISQAITFLSAIVREFSTVFDQSMDLDAFQSALRNHVWGGREGYELRKRLHIALQVSRNEEVGDFQLPGWDKFVELVRALLDAPMLAGTPALPVKDIAFREMGTASALADARIKAELGANPRARQFAMGVNRYVGSLSRLLKDCSDNFTTGISKVTA</sequence>
<protein>
    <recommendedName>
        <fullName evidence="3">Restriction endonuclease type IV Mrr domain-containing protein</fullName>
    </recommendedName>
</protein>